<reference evidence="1" key="4">
    <citation type="submission" date="2019-03" db="UniProtKB">
        <authorList>
            <consortium name="EnsemblPlants"/>
        </authorList>
    </citation>
    <scope>IDENTIFICATION</scope>
</reference>
<name>A0A452YN11_AEGTS</name>
<reference evidence="1" key="3">
    <citation type="journal article" date="2017" name="Nature">
        <title>Genome sequence of the progenitor of the wheat D genome Aegilops tauschii.</title>
        <authorList>
            <person name="Luo M.C."/>
            <person name="Gu Y.Q."/>
            <person name="Puiu D."/>
            <person name="Wang H."/>
            <person name="Twardziok S.O."/>
            <person name="Deal K.R."/>
            <person name="Huo N."/>
            <person name="Zhu T."/>
            <person name="Wang L."/>
            <person name="Wang Y."/>
            <person name="McGuire P.E."/>
            <person name="Liu S."/>
            <person name="Long H."/>
            <person name="Ramasamy R.K."/>
            <person name="Rodriguez J.C."/>
            <person name="Van S.L."/>
            <person name="Yuan L."/>
            <person name="Wang Z."/>
            <person name="Xia Z."/>
            <person name="Xiao L."/>
            <person name="Anderson O.D."/>
            <person name="Ouyang S."/>
            <person name="Liang Y."/>
            <person name="Zimin A.V."/>
            <person name="Pertea G."/>
            <person name="Qi P."/>
            <person name="Bennetzen J.L."/>
            <person name="Dai X."/>
            <person name="Dawson M.W."/>
            <person name="Muller H.G."/>
            <person name="Kugler K."/>
            <person name="Rivarola-Duarte L."/>
            <person name="Spannagl M."/>
            <person name="Mayer K.F.X."/>
            <person name="Lu F.H."/>
            <person name="Bevan M.W."/>
            <person name="Leroy P."/>
            <person name="Li P."/>
            <person name="You F.M."/>
            <person name="Sun Q."/>
            <person name="Liu Z."/>
            <person name="Lyons E."/>
            <person name="Wicker T."/>
            <person name="Salzberg S.L."/>
            <person name="Devos K.M."/>
            <person name="Dvorak J."/>
        </authorList>
    </citation>
    <scope>NUCLEOTIDE SEQUENCE [LARGE SCALE GENOMIC DNA]</scope>
    <source>
        <strain evidence="1">cv. AL8/78</strain>
    </source>
</reference>
<dbReference type="EnsemblPlants" id="AET1Gv20476200.17">
    <property type="protein sequence ID" value="AET1Gv20476200.17"/>
    <property type="gene ID" value="AET1Gv20476200"/>
</dbReference>
<evidence type="ECO:0000313" key="2">
    <source>
        <dbReference type="Proteomes" id="UP000015105"/>
    </source>
</evidence>
<evidence type="ECO:0000313" key="1">
    <source>
        <dbReference type="EnsemblPlants" id="AET1Gv20476200.17"/>
    </source>
</evidence>
<organism evidence="1 2">
    <name type="scientific">Aegilops tauschii subsp. strangulata</name>
    <name type="common">Goatgrass</name>
    <dbReference type="NCBI Taxonomy" id="200361"/>
    <lineage>
        <taxon>Eukaryota</taxon>
        <taxon>Viridiplantae</taxon>
        <taxon>Streptophyta</taxon>
        <taxon>Embryophyta</taxon>
        <taxon>Tracheophyta</taxon>
        <taxon>Spermatophyta</taxon>
        <taxon>Magnoliopsida</taxon>
        <taxon>Liliopsida</taxon>
        <taxon>Poales</taxon>
        <taxon>Poaceae</taxon>
        <taxon>BOP clade</taxon>
        <taxon>Pooideae</taxon>
        <taxon>Triticodae</taxon>
        <taxon>Triticeae</taxon>
        <taxon>Triticinae</taxon>
        <taxon>Aegilops</taxon>
    </lineage>
</organism>
<dbReference type="EnsemblPlants" id="AET1Gv20476200.16">
    <property type="protein sequence ID" value="AET1Gv20476200.16"/>
    <property type="gene ID" value="AET1Gv20476200"/>
</dbReference>
<dbReference type="Gramene" id="AET1Gv20476200.17">
    <property type="protein sequence ID" value="AET1Gv20476200.17"/>
    <property type="gene ID" value="AET1Gv20476200"/>
</dbReference>
<dbReference type="AlphaFoldDB" id="A0A452YN11"/>
<proteinExistence type="predicted"/>
<reference evidence="1" key="5">
    <citation type="journal article" date="2021" name="G3 (Bethesda)">
        <title>Aegilops tauschii genome assembly Aet v5.0 features greater sequence contiguity and improved annotation.</title>
        <authorList>
            <person name="Wang L."/>
            <person name="Zhu T."/>
            <person name="Rodriguez J.C."/>
            <person name="Deal K.R."/>
            <person name="Dubcovsky J."/>
            <person name="McGuire P.E."/>
            <person name="Lux T."/>
            <person name="Spannagl M."/>
            <person name="Mayer K.F.X."/>
            <person name="Baldrich P."/>
            <person name="Meyers B.C."/>
            <person name="Huo N."/>
            <person name="Gu Y.Q."/>
            <person name="Zhou H."/>
            <person name="Devos K.M."/>
            <person name="Bennetzen J.L."/>
            <person name="Unver T."/>
            <person name="Budak H."/>
            <person name="Gulick P.J."/>
            <person name="Galiba G."/>
            <person name="Kalapos B."/>
            <person name="Nelson D.R."/>
            <person name="Li P."/>
            <person name="You F.M."/>
            <person name="Luo M.C."/>
            <person name="Dvorak J."/>
        </authorList>
    </citation>
    <scope>NUCLEOTIDE SEQUENCE [LARGE SCALE GENOMIC DNA]</scope>
    <source>
        <strain evidence="1">cv. AL8/78</strain>
    </source>
</reference>
<sequence>MRENVTEELKQIQPEDESKRKMLDILRRFHLEEEMESDGEDSMLV</sequence>
<reference evidence="2" key="1">
    <citation type="journal article" date="2014" name="Science">
        <title>Ancient hybridizations among the ancestral genomes of bread wheat.</title>
        <authorList>
            <consortium name="International Wheat Genome Sequencing Consortium,"/>
            <person name="Marcussen T."/>
            <person name="Sandve S.R."/>
            <person name="Heier L."/>
            <person name="Spannagl M."/>
            <person name="Pfeifer M."/>
            <person name="Jakobsen K.S."/>
            <person name="Wulff B.B."/>
            <person name="Steuernagel B."/>
            <person name="Mayer K.F."/>
            <person name="Olsen O.A."/>
        </authorList>
    </citation>
    <scope>NUCLEOTIDE SEQUENCE [LARGE SCALE GENOMIC DNA]</scope>
    <source>
        <strain evidence="2">cv. AL8/78</strain>
    </source>
</reference>
<dbReference type="Gramene" id="AET1Gv20476200.16">
    <property type="protein sequence ID" value="AET1Gv20476200.16"/>
    <property type="gene ID" value="AET1Gv20476200"/>
</dbReference>
<reference evidence="2" key="2">
    <citation type="journal article" date="2017" name="Nat. Plants">
        <title>The Aegilops tauschii genome reveals multiple impacts of transposons.</title>
        <authorList>
            <person name="Zhao G."/>
            <person name="Zou C."/>
            <person name="Li K."/>
            <person name="Wang K."/>
            <person name="Li T."/>
            <person name="Gao L."/>
            <person name="Zhang X."/>
            <person name="Wang H."/>
            <person name="Yang Z."/>
            <person name="Liu X."/>
            <person name="Jiang W."/>
            <person name="Mao L."/>
            <person name="Kong X."/>
            <person name="Jiao Y."/>
            <person name="Jia J."/>
        </authorList>
    </citation>
    <scope>NUCLEOTIDE SEQUENCE [LARGE SCALE GENOMIC DNA]</scope>
    <source>
        <strain evidence="2">cv. AL8/78</strain>
    </source>
</reference>
<accession>A0A452YN11</accession>
<protein>
    <submittedName>
        <fullName evidence="1">Uncharacterized protein</fullName>
    </submittedName>
</protein>
<keyword evidence="2" id="KW-1185">Reference proteome</keyword>
<dbReference type="Proteomes" id="UP000015105">
    <property type="component" value="Chromosome 1D"/>
</dbReference>